<reference evidence="1 2" key="1">
    <citation type="journal article" date="2021" name="BMC Genomics">
        <title>Datura genome reveals duplications of psychoactive alkaloid biosynthetic genes and high mutation rate following tissue culture.</title>
        <authorList>
            <person name="Rajewski A."/>
            <person name="Carter-House D."/>
            <person name="Stajich J."/>
            <person name="Litt A."/>
        </authorList>
    </citation>
    <scope>NUCLEOTIDE SEQUENCE [LARGE SCALE GENOMIC DNA]</scope>
    <source>
        <strain evidence="1">AR-01</strain>
    </source>
</reference>
<proteinExistence type="predicted"/>
<name>A0ABS8T4W1_DATST</name>
<dbReference type="EMBL" id="JACEIK010001065">
    <property type="protein sequence ID" value="MCD7465617.1"/>
    <property type="molecule type" value="Genomic_DNA"/>
</dbReference>
<comment type="caution">
    <text evidence="1">The sequence shown here is derived from an EMBL/GenBank/DDBJ whole genome shotgun (WGS) entry which is preliminary data.</text>
</comment>
<keyword evidence="2" id="KW-1185">Reference proteome</keyword>
<evidence type="ECO:0000313" key="1">
    <source>
        <dbReference type="EMBL" id="MCD7465617.1"/>
    </source>
</evidence>
<protein>
    <submittedName>
        <fullName evidence="1">Uncharacterized protein</fullName>
    </submittedName>
</protein>
<evidence type="ECO:0000313" key="2">
    <source>
        <dbReference type="Proteomes" id="UP000823775"/>
    </source>
</evidence>
<dbReference type="Proteomes" id="UP000823775">
    <property type="component" value="Unassembled WGS sequence"/>
</dbReference>
<gene>
    <name evidence="1" type="ORF">HAX54_001632</name>
</gene>
<sequence length="77" mass="8804">MQRDGRTVKKKFPPTLVSLDQARGREAWAWLRVETDAELHELNVLLIHCFVPLSHESHSLKHVSYIFNIVITPLTGG</sequence>
<organism evidence="1 2">
    <name type="scientific">Datura stramonium</name>
    <name type="common">Jimsonweed</name>
    <name type="synonym">Common thornapple</name>
    <dbReference type="NCBI Taxonomy" id="4076"/>
    <lineage>
        <taxon>Eukaryota</taxon>
        <taxon>Viridiplantae</taxon>
        <taxon>Streptophyta</taxon>
        <taxon>Embryophyta</taxon>
        <taxon>Tracheophyta</taxon>
        <taxon>Spermatophyta</taxon>
        <taxon>Magnoliopsida</taxon>
        <taxon>eudicotyledons</taxon>
        <taxon>Gunneridae</taxon>
        <taxon>Pentapetalae</taxon>
        <taxon>asterids</taxon>
        <taxon>lamiids</taxon>
        <taxon>Solanales</taxon>
        <taxon>Solanaceae</taxon>
        <taxon>Solanoideae</taxon>
        <taxon>Datureae</taxon>
        <taxon>Datura</taxon>
    </lineage>
</organism>
<accession>A0ABS8T4W1</accession>